<dbReference type="SUPFAM" id="SSF55816">
    <property type="entry name" value="5'-nucleotidase (syn. UDP-sugar hydrolase), C-terminal domain"/>
    <property type="match status" value="1"/>
</dbReference>
<keyword evidence="3" id="KW-0472">Membrane</keyword>
<dbReference type="GO" id="GO:0016787">
    <property type="term" value="F:hydrolase activity"/>
    <property type="evidence" value="ECO:0007669"/>
    <property type="project" value="UniProtKB-KW"/>
</dbReference>
<dbReference type="InterPro" id="IPR008334">
    <property type="entry name" value="5'-Nucleotdase_C"/>
</dbReference>
<keyword evidence="6" id="KW-1185">Reference proteome</keyword>
<dbReference type="PANTHER" id="PTHR11575:SF24">
    <property type="entry name" value="5'-NUCLEOTIDASE"/>
    <property type="match status" value="1"/>
</dbReference>
<dbReference type="EMBL" id="CP036272">
    <property type="protein sequence ID" value="QDT61525.1"/>
    <property type="molecule type" value="Genomic_DNA"/>
</dbReference>
<sequence>MPGKFNWRSRGSRFGLQDSRLGWMLGLLMVALGCVALGWKPAPAAAPIAEPPAAVTAPAPPQPVQPAPPIATVELSSVTGESTPVDDKLSGDPAVEQLLEPFSSAIKAEMSEEIGSVARTVGRGNHIPSLGSLVTDSMVWHLNQTLDQKVDVALANHGGIRLPVLPVGPIVRSDIYQLLPFENRLVVLEFNGQQLAKLYAELGRNGGEPFSGITDLAPQSKTVSPNQFEVGGKALQADSVYRLVTTDFLADIGRKYTLLQAASSRTETPILWRDAMMEYVQAFSPLNADASTSPQDSASKQDSEHSK</sequence>
<evidence type="ECO:0000313" key="5">
    <source>
        <dbReference type="EMBL" id="QDT61525.1"/>
    </source>
</evidence>
<dbReference type="PANTHER" id="PTHR11575">
    <property type="entry name" value="5'-NUCLEOTIDASE-RELATED"/>
    <property type="match status" value="1"/>
</dbReference>
<evidence type="ECO:0000256" key="2">
    <source>
        <dbReference type="SAM" id="MobiDB-lite"/>
    </source>
</evidence>
<organism evidence="5 6">
    <name type="scientific">Stieleria bergensis</name>
    <dbReference type="NCBI Taxonomy" id="2528025"/>
    <lineage>
        <taxon>Bacteria</taxon>
        <taxon>Pseudomonadati</taxon>
        <taxon>Planctomycetota</taxon>
        <taxon>Planctomycetia</taxon>
        <taxon>Pirellulales</taxon>
        <taxon>Pirellulaceae</taxon>
        <taxon>Stieleria</taxon>
    </lineage>
</organism>
<protein>
    <submittedName>
        <fullName evidence="5">Endonuclease YhcR</fullName>
        <ecNumber evidence="5">3.1.31.-</ecNumber>
    </submittedName>
</protein>
<dbReference type="InterPro" id="IPR006179">
    <property type="entry name" value="5_nucleotidase/apyrase"/>
</dbReference>
<keyword evidence="3" id="KW-0812">Transmembrane</keyword>
<accession>A0A517SZE4</accession>
<comment type="similarity">
    <text evidence="1">Belongs to the 5'-nucleotidase family.</text>
</comment>
<keyword evidence="1 5" id="KW-0378">Hydrolase</keyword>
<dbReference type="PROSITE" id="PS51257">
    <property type="entry name" value="PROKAR_LIPOPROTEIN"/>
    <property type="match status" value="1"/>
</dbReference>
<keyword evidence="3" id="KW-1133">Transmembrane helix</keyword>
<dbReference type="Proteomes" id="UP000315003">
    <property type="component" value="Chromosome"/>
</dbReference>
<reference evidence="5 6" key="1">
    <citation type="submission" date="2019-02" db="EMBL/GenBank/DDBJ databases">
        <title>Deep-cultivation of Planctomycetes and their phenomic and genomic characterization uncovers novel biology.</title>
        <authorList>
            <person name="Wiegand S."/>
            <person name="Jogler M."/>
            <person name="Boedeker C."/>
            <person name="Pinto D."/>
            <person name="Vollmers J."/>
            <person name="Rivas-Marin E."/>
            <person name="Kohn T."/>
            <person name="Peeters S.H."/>
            <person name="Heuer A."/>
            <person name="Rast P."/>
            <person name="Oberbeckmann S."/>
            <person name="Bunk B."/>
            <person name="Jeske O."/>
            <person name="Meyerdierks A."/>
            <person name="Storesund J.E."/>
            <person name="Kallscheuer N."/>
            <person name="Luecker S."/>
            <person name="Lage O.M."/>
            <person name="Pohl T."/>
            <person name="Merkel B.J."/>
            <person name="Hornburger P."/>
            <person name="Mueller R.-W."/>
            <person name="Bruemmer F."/>
            <person name="Labrenz M."/>
            <person name="Spormann A.M."/>
            <person name="Op den Camp H."/>
            <person name="Overmann J."/>
            <person name="Amann R."/>
            <person name="Jetten M.S.M."/>
            <person name="Mascher T."/>
            <person name="Medema M.H."/>
            <person name="Devos D.P."/>
            <person name="Kaster A.-K."/>
            <person name="Ovreas L."/>
            <person name="Rohde M."/>
            <person name="Galperin M.Y."/>
            <person name="Jogler C."/>
        </authorList>
    </citation>
    <scope>NUCLEOTIDE SEQUENCE [LARGE SCALE GENOMIC DNA]</scope>
    <source>
        <strain evidence="5 6">SV_7m_r</strain>
    </source>
</reference>
<dbReference type="AlphaFoldDB" id="A0A517SZE4"/>
<keyword evidence="5" id="KW-0255">Endonuclease</keyword>
<dbReference type="GO" id="GO:0009166">
    <property type="term" value="P:nucleotide catabolic process"/>
    <property type="evidence" value="ECO:0007669"/>
    <property type="project" value="InterPro"/>
</dbReference>
<dbReference type="Gene3D" id="3.90.780.10">
    <property type="entry name" value="5'-Nucleotidase, C-terminal domain"/>
    <property type="match status" value="1"/>
</dbReference>
<dbReference type="GO" id="GO:0000166">
    <property type="term" value="F:nucleotide binding"/>
    <property type="evidence" value="ECO:0007669"/>
    <property type="project" value="UniProtKB-KW"/>
</dbReference>
<proteinExistence type="inferred from homology"/>
<dbReference type="Pfam" id="PF02872">
    <property type="entry name" value="5_nucleotid_C"/>
    <property type="match status" value="1"/>
</dbReference>
<feature type="region of interest" description="Disordered" evidence="2">
    <location>
        <begin position="287"/>
        <end position="307"/>
    </location>
</feature>
<keyword evidence="1" id="KW-0547">Nucleotide-binding</keyword>
<gene>
    <name evidence="5" type="primary">yhcR</name>
    <name evidence="5" type="ORF">SV7mr_40620</name>
</gene>
<dbReference type="InterPro" id="IPR036907">
    <property type="entry name" value="5'-Nucleotdase_C_sf"/>
</dbReference>
<keyword evidence="5" id="KW-0540">Nuclease</keyword>
<name>A0A517SZE4_9BACT</name>
<evidence type="ECO:0000313" key="6">
    <source>
        <dbReference type="Proteomes" id="UP000315003"/>
    </source>
</evidence>
<dbReference type="PRINTS" id="PR01607">
    <property type="entry name" value="APYRASEFAMLY"/>
</dbReference>
<evidence type="ECO:0000256" key="3">
    <source>
        <dbReference type="SAM" id="Phobius"/>
    </source>
</evidence>
<feature type="domain" description="5'-Nucleotidase C-terminal" evidence="4">
    <location>
        <begin position="129"/>
        <end position="259"/>
    </location>
</feature>
<evidence type="ECO:0000256" key="1">
    <source>
        <dbReference type="RuleBase" id="RU362119"/>
    </source>
</evidence>
<feature type="transmembrane region" description="Helical" evidence="3">
    <location>
        <begin position="21"/>
        <end position="39"/>
    </location>
</feature>
<dbReference type="EC" id="3.1.31.-" evidence="5"/>
<feature type="compositionally biased region" description="Polar residues" evidence="2">
    <location>
        <begin position="289"/>
        <end position="298"/>
    </location>
</feature>
<dbReference type="GO" id="GO:0004519">
    <property type="term" value="F:endonuclease activity"/>
    <property type="evidence" value="ECO:0007669"/>
    <property type="project" value="UniProtKB-KW"/>
</dbReference>
<evidence type="ECO:0000259" key="4">
    <source>
        <dbReference type="Pfam" id="PF02872"/>
    </source>
</evidence>